<gene>
    <name evidence="1" type="ORF">SPLIT_LOCUS10495</name>
</gene>
<evidence type="ECO:0000313" key="2">
    <source>
        <dbReference type="Proteomes" id="UP001153321"/>
    </source>
</evidence>
<protein>
    <submittedName>
        <fullName evidence="1">Uncharacterized protein</fullName>
    </submittedName>
</protein>
<dbReference type="Proteomes" id="UP001153321">
    <property type="component" value="Chromosome 5"/>
</dbReference>
<name>A0A9P0N9X0_SPOLI</name>
<sequence length="121" mass="13777">MIRPEWISYQNLTVRGHEQVALLCEELQEVSSSNSCTDRRPIFWAGVRSGCCETKRTHVLFSLTPLRDCRRRSLRSLGPATDPTSNVDTPSACVVRYNTPRVMRRGYSTISVSFRNTVQVL</sequence>
<organism evidence="1 2">
    <name type="scientific">Spodoptera littoralis</name>
    <name type="common">Egyptian cotton leafworm</name>
    <dbReference type="NCBI Taxonomy" id="7109"/>
    <lineage>
        <taxon>Eukaryota</taxon>
        <taxon>Metazoa</taxon>
        <taxon>Ecdysozoa</taxon>
        <taxon>Arthropoda</taxon>
        <taxon>Hexapoda</taxon>
        <taxon>Insecta</taxon>
        <taxon>Pterygota</taxon>
        <taxon>Neoptera</taxon>
        <taxon>Endopterygota</taxon>
        <taxon>Lepidoptera</taxon>
        <taxon>Glossata</taxon>
        <taxon>Ditrysia</taxon>
        <taxon>Noctuoidea</taxon>
        <taxon>Noctuidae</taxon>
        <taxon>Amphipyrinae</taxon>
        <taxon>Spodoptera</taxon>
    </lineage>
</organism>
<keyword evidence="2" id="KW-1185">Reference proteome</keyword>
<proteinExistence type="predicted"/>
<accession>A0A9P0N9X0</accession>
<dbReference type="EMBL" id="LR824536">
    <property type="protein sequence ID" value="CAH1645142.1"/>
    <property type="molecule type" value="Genomic_DNA"/>
</dbReference>
<dbReference type="AlphaFoldDB" id="A0A9P0N9X0"/>
<reference evidence="1" key="1">
    <citation type="submission" date="2022-02" db="EMBL/GenBank/DDBJ databases">
        <authorList>
            <person name="King R."/>
        </authorList>
    </citation>
    <scope>NUCLEOTIDE SEQUENCE</scope>
</reference>
<evidence type="ECO:0000313" key="1">
    <source>
        <dbReference type="EMBL" id="CAH1645142.1"/>
    </source>
</evidence>